<dbReference type="EMBL" id="ML736746">
    <property type="protein sequence ID" value="KAE8407770.1"/>
    <property type="molecule type" value="Genomic_DNA"/>
</dbReference>
<proteinExistence type="predicted"/>
<gene>
    <name evidence="1" type="ORF">BDV37DRAFT_240064</name>
</gene>
<name>A0A5N7DMU8_9EURO</name>
<dbReference type="AlphaFoldDB" id="A0A5N7DMU8"/>
<evidence type="ECO:0000313" key="2">
    <source>
        <dbReference type="Proteomes" id="UP000325579"/>
    </source>
</evidence>
<keyword evidence="2" id="KW-1185">Reference proteome</keyword>
<organism evidence="1 2">
    <name type="scientific">Aspergillus pseudonomiae</name>
    <dbReference type="NCBI Taxonomy" id="1506151"/>
    <lineage>
        <taxon>Eukaryota</taxon>
        <taxon>Fungi</taxon>
        <taxon>Dikarya</taxon>
        <taxon>Ascomycota</taxon>
        <taxon>Pezizomycotina</taxon>
        <taxon>Eurotiomycetes</taxon>
        <taxon>Eurotiomycetidae</taxon>
        <taxon>Eurotiales</taxon>
        <taxon>Aspergillaceae</taxon>
        <taxon>Aspergillus</taxon>
        <taxon>Aspergillus subgen. Circumdati</taxon>
    </lineage>
</organism>
<evidence type="ECO:0000313" key="1">
    <source>
        <dbReference type="EMBL" id="KAE8407770.1"/>
    </source>
</evidence>
<dbReference type="GeneID" id="43665723"/>
<reference evidence="1 2" key="1">
    <citation type="submission" date="2019-04" db="EMBL/GenBank/DDBJ databases">
        <authorList>
            <consortium name="DOE Joint Genome Institute"/>
            <person name="Mondo S."/>
            <person name="Kjaerbolling I."/>
            <person name="Vesth T."/>
            <person name="Frisvad J.C."/>
            <person name="Nybo J.L."/>
            <person name="Theobald S."/>
            <person name="Kildgaard S."/>
            <person name="Isbrandt T."/>
            <person name="Kuo A."/>
            <person name="Sato A."/>
            <person name="Lyhne E.K."/>
            <person name="Kogle M.E."/>
            <person name="Wiebenga A."/>
            <person name="Kun R.S."/>
            <person name="Lubbers R.J."/>
            <person name="Makela M.R."/>
            <person name="Barry K."/>
            <person name="Chovatia M."/>
            <person name="Clum A."/>
            <person name="Daum C."/>
            <person name="Haridas S."/>
            <person name="He G."/>
            <person name="LaButti K."/>
            <person name="Lipzen A."/>
            <person name="Riley R."/>
            <person name="Salamov A."/>
            <person name="Simmons B.A."/>
            <person name="Magnuson J.K."/>
            <person name="Henrissat B."/>
            <person name="Mortensen U.H."/>
            <person name="Larsen T.O."/>
            <person name="Devries R.P."/>
            <person name="Grigoriev I.V."/>
            <person name="Machida M."/>
            <person name="Baker S.E."/>
            <person name="Andersen M.R."/>
            <person name="Cantor M.N."/>
            <person name="Hua S.X."/>
        </authorList>
    </citation>
    <scope>NUCLEOTIDE SEQUENCE [LARGE SCALE GENOMIC DNA]</scope>
    <source>
        <strain evidence="1 2">CBS 119388</strain>
    </source>
</reference>
<accession>A0A5N7DMU8</accession>
<dbReference type="RefSeq" id="XP_031945089.1">
    <property type="nucleotide sequence ID" value="XM_032081032.1"/>
</dbReference>
<dbReference type="Proteomes" id="UP000325579">
    <property type="component" value="Unassembled WGS sequence"/>
</dbReference>
<sequence>MNIPRMNASVAIDHPQTLSPHIITRWMGSQNLGFMVRIGVRETVVQGTSGKTNRLIITSRAWPRMQRLAGSGLLAVGRHGSENGSWRA</sequence>
<protein>
    <submittedName>
        <fullName evidence="1">Uncharacterized protein</fullName>
    </submittedName>
</protein>